<sequence>MQAFSDEGDYFYPYAFLTDQKKMLEDAPRMEAYHAAIMENADHFAGKAVLDCGTGTGILAIWAAQAGARVVYAVEATDMAKHARTLVDSNGLSEQVKVIKGKIETLTLPEQVDIIVSEWMGLLLLRDGMLNSVIAARDKWLAPGGSLFPSHCELFLAPSVYRPVHSPAAVKASHEQVLSEWQELVVGIKAMYNVDYSCLTSALTREKDTYHLQSAIEDILGGGDPDDGSDLDCDFEECTDSDSDAGSELRGDADGAAGSTALASKWTSLKSDCLCGQPIVVKAFDCHSVTVEELESFRCQFELQVDHHNSIRAHENAPDEGAPEGTSPAMQAKKDFSSLQPSELHPCNSLTCWFDVWFRGSDASPTNAPRVLSTGPAVPATHWGQQTFVFPSLYADTLVEARTLQGTFHVFQLPKTHRMYNVRLQFSSAREDQAQTIEYQIE</sequence>
<evidence type="ECO:0000313" key="7">
    <source>
        <dbReference type="EMBL" id="KAK3239247.1"/>
    </source>
</evidence>
<dbReference type="EMBL" id="LGRX02033982">
    <property type="protein sequence ID" value="KAK3239247.1"/>
    <property type="molecule type" value="Genomic_DNA"/>
</dbReference>
<organism evidence="7 8">
    <name type="scientific">Cymbomonas tetramitiformis</name>
    <dbReference type="NCBI Taxonomy" id="36881"/>
    <lineage>
        <taxon>Eukaryota</taxon>
        <taxon>Viridiplantae</taxon>
        <taxon>Chlorophyta</taxon>
        <taxon>Pyramimonadophyceae</taxon>
        <taxon>Pyramimonadales</taxon>
        <taxon>Pyramimonadaceae</taxon>
        <taxon>Cymbomonas</taxon>
    </lineage>
</organism>
<keyword evidence="3 4" id="KW-0949">S-adenosyl-L-methionine</keyword>
<dbReference type="CDD" id="cd02440">
    <property type="entry name" value="AdoMet_MTases"/>
    <property type="match status" value="1"/>
</dbReference>
<feature type="domain" description="Methyltransferase" evidence="5">
    <location>
        <begin position="49"/>
        <end position="145"/>
    </location>
</feature>
<keyword evidence="2 4" id="KW-0808">Transferase</keyword>
<evidence type="ECO:0000259" key="5">
    <source>
        <dbReference type="Pfam" id="PF13649"/>
    </source>
</evidence>
<comment type="caution">
    <text evidence="7">The sequence shown here is derived from an EMBL/GenBank/DDBJ whole genome shotgun (WGS) entry which is preliminary data.</text>
</comment>
<dbReference type="Gene3D" id="3.40.50.150">
    <property type="entry name" value="Vaccinia Virus protein VP39"/>
    <property type="match status" value="1"/>
</dbReference>
<dbReference type="Pfam" id="PF13649">
    <property type="entry name" value="Methyltransf_25"/>
    <property type="match status" value="1"/>
</dbReference>
<dbReference type="PROSITE" id="PS51678">
    <property type="entry name" value="SAM_MT_PRMT"/>
    <property type="match status" value="1"/>
</dbReference>
<evidence type="ECO:0000256" key="3">
    <source>
        <dbReference type="ARBA" id="ARBA00022691"/>
    </source>
</evidence>
<dbReference type="InterPro" id="IPR041698">
    <property type="entry name" value="Methyltransf_25"/>
</dbReference>
<feature type="domain" description="Protein arginine N-methyltransferase" evidence="6">
    <location>
        <begin position="267"/>
        <end position="427"/>
    </location>
</feature>
<dbReference type="Gene3D" id="2.70.160.11">
    <property type="entry name" value="Hnrnp arginine n-methyltransferase1"/>
    <property type="match status" value="1"/>
</dbReference>
<evidence type="ECO:0000259" key="6">
    <source>
        <dbReference type="Pfam" id="PF22528"/>
    </source>
</evidence>
<dbReference type="GO" id="GO:0016274">
    <property type="term" value="F:protein-arginine N-methyltransferase activity"/>
    <property type="evidence" value="ECO:0007669"/>
    <property type="project" value="InterPro"/>
</dbReference>
<name>A0AAE0BPB1_9CHLO</name>
<dbReference type="PANTHER" id="PTHR11006:SF68">
    <property type="entry name" value="PROTEIN ARGININE N-METHYLTRANSFERASE PRMT10"/>
    <property type="match status" value="1"/>
</dbReference>
<dbReference type="InterPro" id="IPR055135">
    <property type="entry name" value="PRMT_dom"/>
</dbReference>
<dbReference type="GO" id="GO:0032259">
    <property type="term" value="P:methylation"/>
    <property type="evidence" value="ECO:0007669"/>
    <property type="project" value="UniProtKB-KW"/>
</dbReference>
<dbReference type="InterPro" id="IPR025799">
    <property type="entry name" value="Arg_MeTrfase"/>
</dbReference>
<evidence type="ECO:0000256" key="2">
    <source>
        <dbReference type="ARBA" id="ARBA00022679"/>
    </source>
</evidence>
<evidence type="ECO:0000256" key="1">
    <source>
        <dbReference type="ARBA" id="ARBA00022603"/>
    </source>
</evidence>
<dbReference type="AlphaFoldDB" id="A0AAE0BPB1"/>
<keyword evidence="1 4" id="KW-0489">Methyltransferase</keyword>
<dbReference type="SUPFAM" id="SSF53335">
    <property type="entry name" value="S-adenosyl-L-methionine-dependent methyltransferases"/>
    <property type="match status" value="2"/>
</dbReference>
<evidence type="ECO:0000313" key="8">
    <source>
        <dbReference type="Proteomes" id="UP001190700"/>
    </source>
</evidence>
<gene>
    <name evidence="7" type="ORF">CYMTET_50813</name>
</gene>
<dbReference type="PANTHER" id="PTHR11006">
    <property type="entry name" value="PROTEIN ARGININE N-METHYLTRANSFERASE"/>
    <property type="match status" value="1"/>
</dbReference>
<keyword evidence="8" id="KW-1185">Reference proteome</keyword>
<dbReference type="Pfam" id="PF22528">
    <property type="entry name" value="PRMT_C"/>
    <property type="match status" value="1"/>
</dbReference>
<dbReference type="Proteomes" id="UP001190700">
    <property type="component" value="Unassembled WGS sequence"/>
</dbReference>
<proteinExistence type="predicted"/>
<accession>A0AAE0BPB1</accession>
<reference evidence="7 8" key="1">
    <citation type="journal article" date="2015" name="Genome Biol. Evol.">
        <title>Comparative Genomics of a Bacterivorous Green Alga Reveals Evolutionary Causalities and Consequences of Phago-Mixotrophic Mode of Nutrition.</title>
        <authorList>
            <person name="Burns J.A."/>
            <person name="Paasch A."/>
            <person name="Narechania A."/>
            <person name="Kim E."/>
        </authorList>
    </citation>
    <scope>NUCLEOTIDE SEQUENCE [LARGE SCALE GENOMIC DNA]</scope>
    <source>
        <strain evidence="7 8">PLY_AMNH</strain>
    </source>
</reference>
<dbReference type="GO" id="GO:0042054">
    <property type="term" value="F:histone methyltransferase activity"/>
    <property type="evidence" value="ECO:0007669"/>
    <property type="project" value="TreeGrafter"/>
</dbReference>
<dbReference type="FunFam" id="3.40.50.150:FF:000016">
    <property type="entry name" value="Protein arginine N-methyltransferase 6"/>
    <property type="match status" value="1"/>
</dbReference>
<dbReference type="GO" id="GO:0005634">
    <property type="term" value="C:nucleus"/>
    <property type="evidence" value="ECO:0007669"/>
    <property type="project" value="TreeGrafter"/>
</dbReference>
<protein>
    <submittedName>
        <fullName evidence="7">Uncharacterized protein</fullName>
    </submittedName>
</protein>
<evidence type="ECO:0000256" key="4">
    <source>
        <dbReference type="PROSITE-ProRule" id="PRU01015"/>
    </source>
</evidence>
<dbReference type="InterPro" id="IPR029063">
    <property type="entry name" value="SAM-dependent_MTases_sf"/>
</dbReference>